<name>A0A0C9Z8V6_9AGAM</name>
<dbReference type="EMBL" id="KN833739">
    <property type="protein sequence ID" value="KIK22439.1"/>
    <property type="molecule type" value="Genomic_DNA"/>
</dbReference>
<evidence type="ECO:0000313" key="1">
    <source>
        <dbReference type="EMBL" id="KIK22439.1"/>
    </source>
</evidence>
<dbReference type="Proteomes" id="UP000054018">
    <property type="component" value="Unassembled WGS sequence"/>
</dbReference>
<accession>A0A0C9Z8V6</accession>
<reference evidence="1 2" key="1">
    <citation type="submission" date="2014-04" db="EMBL/GenBank/DDBJ databases">
        <authorList>
            <consortium name="DOE Joint Genome Institute"/>
            <person name="Kuo A."/>
            <person name="Kohler A."/>
            <person name="Costa M.D."/>
            <person name="Nagy L.G."/>
            <person name="Floudas D."/>
            <person name="Copeland A."/>
            <person name="Barry K.W."/>
            <person name="Cichocki N."/>
            <person name="Veneault-Fourrey C."/>
            <person name="LaButti K."/>
            <person name="Lindquist E.A."/>
            <person name="Lipzen A."/>
            <person name="Lundell T."/>
            <person name="Morin E."/>
            <person name="Murat C."/>
            <person name="Sun H."/>
            <person name="Tunlid A."/>
            <person name="Henrissat B."/>
            <person name="Grigoriev I.V."/>
            <person name="Hibbett D.S."/>
            <person name="Martin F."/>
            <person name="Nordberg H.P."/>
            <person name="Cantor M.N."/>
            <person name="Hua S.X."/>
        </authorList>
    </citation>
    <scope>NUCLEOTIDE SEQUENCE [LARGE SCALE GENOMIC DNA]</scope>
    <source>
        <strain evidence="1 2">441</strain>
    </source>
</reference>
<organism evidence="1 2">
    <name type="scientific">Pisolithus microcarpus 441</name>
    <dbReference type="NCBI Taxonomy" id="765257"/>
    <lineage>
        <taxon>Eukaryota</taxon>
        <taxon>Fungi</taxon>
        <taxon>Dikarya</taxon>
        <taxon>Basidiomycota</taxon>
        <taxon>Agaricomycotina</taxon>
        <taxon>Agaricomycetes</taxon>
        <taxon>Agaricomycetidae</taxon>
        <taxon>Boletales</taxon>
        <taxon>Sclerodermatineae</taxon>
        <taxon>Pisolithaceae</taxon>
        <taxon>Pisolithus</taxon>
    </lineage>
</organism>
<proteinExistence type="predicted"/>
<reference evidence="2" key="2">
    <citation type="submission" date="2015-01" db="EMBL/GenBank/DDBJ databases">
        <title>Evolutionary Origins and Diversification of the Mycorrhizal Mutualists.</title>
        <authorList>
            <consortium name="DOE Joint Genome Institute"/>
            <consortium name="Mycorrhizal Genomics Consortium"/>
            <person name="Kohler A."/>
            <person name="Kuo A."/>
            <person name="Nagy L.G."/>
            <person name="Floudas D."/>
            <person name="Copeland A."/>
            <person name="Barry K.W."/>
            <person name="Cichocki N."/>
            <person name="Veneault-Fourrey C."/>
            <person name="LaButti K."/>
            <person name="Lindquist E.A."/>
            <person name="Lipzen A."/>
            <person name="Lundell T."/>
            <person name="Morin E."/>
            <person name="Murat C."/>
            <person name="Riley R."/>
            <person name="Ohm R."/>
            <person name="Sun H."/>
            <person name="Tunlid A."/>
            <person name="Henrissat B."/>
            <person name="Grigoriev I.V."/>
            <person name="Hibbett D.S."/>
            <person name="Martin F."/>
        </authorList>
    </citation>
    <scope>NUCLEOTIDE SEQUENCE [LARGE SCALE GENOMIC DNA]</scope>
    <source>
        <strain evidence="2">441</strain>
    </source>
</reference>
<evidence type="ECO:0000313" key="2">
    <source>
        <dbReference type="Proteomes" id="UP000054018"/>
    </source>
</evidence>
<gene>
    <name evidence="1" type="ORF">PISMIDRAFT_500887</name>
</gene>
<protein>
    <submittedName>
        <fullName evidence="1">Uncharacterized protein</fullName>
    </submittedName>
</protein>
<keyword evidence="2" id="KW-1185">Reference proteome</keyword>
<sequence length="74" mass="8222">MTIQHNVCSFVSSRNSGVTSWFMVTPFGSGNMIGGPRMLLVDLRHVSHRRADLPITLAVGLRNHGRPHPSMERP</sequence>
<dbReference type="HOGENOM" id="CLU_2688760_0_0_1"/>
<dbReference type="AlphaFoldDB" id="A0A0C9Z8V6"/>